<dbReference type="EMBL" id="JACOQG010000075">
    <property type="protein sequence ID" value="MBC5781264.1"/>
    <property type="molecule type" value="Genomic_DNA"/>
</dbReference>
<dbReference type="CDD" id="cd00267">
    <property type="entry name" value="ABC_ATPase"/>
    <property type="match status" value="1"/>
</dbReference>
<protein>
    <submittedName>
        <fullName evidence="1">ABC transporter ATP-binding protein</fullName>
    </submittedName>
</protein>
<dbReference type="Gene3D" id="3.40.50.300">
    <property type="entry name" value="P-loop containing nucleotide triphosphate hydrolases"/>
    <property type="match status" value="1"/>
</dbReference>
<sequence>KQKVELVKTILKDADVYFFDEPTAHLDQESRDEYYQYLKKQKDKIIVVVSHNSQERQYFDVIYEV</sequence>
<dbReference type="Proteomes" id="UP000649826">
    <property type="component" value="Unassembled WGS sequence"/>
</dbReference>
<reference evidence="1 2" key="1">
    <citation type="submission" date="2020-08" db="EMBL/GenBank/DDBJ databases">
        <title>Genome public.</title>
        <authorList>
            <person name="Liu C."/>
            <person name="Sun Q."/>
        </authorList>
    </citation>
    <scope>NUCLEOTIDE SEQUENCE [LARGE SCALE GENOMIC DNA]</scope>
    <source>
        <strain evidence="1 2">M29</strain>
    </source>
</reference>
<keyword evidence="2" id="KW-1185">Reference proteome</keyword>
<dbReference type="SUPFAM" id="SSF52540">
    <property type="entry name" value="P-loop containing nucleoside triphosphate hydrolases"/>
    <property type="match status" value="1"/>
</dbReference>
<dbReference type="RefSeq" id="WP_243176519.1">
    <property type="nucleotide sequence ID" value="NZ_JACOQG010000075.1"/>
</dbReference>
<keyword evidence="1" id="KW-0067">ATP-binding</keyword>
<feature type="non-terminal residue" evidence="1">
    <location>
        <position position="1"/>
    </location>
</feature>
<name>A0ABR7IML8_9FIRM</name>
<gene>
    <name evidence="1" type="ORF">H8Z82_16810</name>
</gene>
<accession>A0ABR7IML8</accession>
<organism evidence="1 2">
    <name type="scientific">Blautia difficilis</name>
    <dbReference type="NCBI Taxonomy" id="2763027"/>
    <lineage>
        <taxon>Bacteria</taxon>
        <taxon>Bacillati</taxon>
        <taxon>Bacillota</taxon>
        <taxon>Clostridia</taxon>
        <taxon>Lachnospirales</taxon>
        <taxon>Lachnospiraceae</taxon>
        <taxon>Blautia</taxon>
    </lineage>
</organism>
<comment type="caution">
    <text evidence="1">The sequence shown here is derived from an EMBL/GenBank/DDBJ whole genome shotgun (WGS) entry which is preliminary data.</text>
</comment>
<dbReference type="GO" id="GO:0005524">
    <property type="term" value="F:ATP binding"/>
    <property type="evidence" value="ECO:0007669"/>
    <property type="project" value="UniProtKB-KW"/>
</dbReference>
<evidence type="ECO:0000313" key="2">
    <source>
        <dbReference type="Proteomes" id="UP000649826"/>
    </source>
</evidence>
<proteinExistence type="predicted"/>
<dbReference type="InterPro" id="IPR027417">
    <property type="entry name" value="P-loop_NTPase"/>
</dbReference>
<evidence type="ECO:0000313" key="1">
    <source>
        <dbReference type="EMBL" id="MBC5781264.1"/>
    </source>
</evidence>
<keyword evidence="1" id="KW-0547">Nucleotide-binding</keyword>